<dbReference type="InterPro" id="IPR007624">
    <property type="entry name" value="RNA_pol_sigma70_r3"/>
</dbReference>
<dbReference type="InterPro" id="IPR036388">
    <property type="entry name" value="WH-like_DNA-bd_sf"/>
</dbReference>
<accession>A0ABS2ULA6</accession>
<sequence length="344" mass="38076">MSCALRRAAPPARCDGPTPAAGHDRAEQQRRTVSGTHTPARREGTLHVTTHVDHGVTARAEETSPRTDETDLAAALPPGAADGLAVAPADARRLSRVFLRRLRRLDEGTARYQYTRNTLIEMNVSLVKFVAGRYRNRGNGDLEDVVQVGTIGLIKAIDRFDPERETEFTSFAIPYINGEIMRYFRDTSWAVHVPRRLQELRRELVTATELLAARLGREPTVAELAAHLGLPREEVAEGLKAKAAYTASSLDTPSTDHDGPRDDSRALAETLGLDDERLGLFEDLHTLAPLLGSISPRDRDILRMRFGQDMTQREIGLELGISQMHVSRLIARALETLRAGLLQD</sequence>
<feature type="domain" description="RNA polymerase sigma-70" evidence="6">
    <location>
        <begin position="144"/>
        <end position="157"/>
    </location>
</feature>
<name>A0ABS2ULA6_9ACTN</name>
<feature type="compositionally biased region" description="Low complexity" evidence="5">
    <location>
        <begin position="1"/>
        <end position="13"/>
    </location>
</feature>
<keyword evidence="1" id="KW-0805">Transcription regulation</keyword>
<dbReference type="Pfam" id="PF04545">
    <property type="entry name" value="Sigma70_r4"/>
    <property type="match status" value="1"/>
</dbReference>
<dbReference type="InterPro" id="IPR013324">
    <property type="entry name" value="RNA_pol_sigma_r3/r4-like"/>
</dbReference>
<keyword evidence="4" id="KW-0804">Transcription</keyword>
<proteinExistence type="predicted"/>
<evidence type="ECO:0000256" key="4">
    <source>
        <dbReference type="ARBA" id="ARBA00023163"/>
    </source>
</evidence>
<dbReference type="PANTHER" id="PTHR30385:SF4">
    <property type="entry name" value="RNA POLYMERASE SIGMA-E FACTOR"/>
    <property type="match status" value="1"/>
</dbReference>
<evidence type="ECO:0000313" key="8">
    <source>
        <dbReference type="Proteomes" id="UP000664109"/>
    </source>
</evidence>
<dbReference type="EMBL" id="JAFEJA010000001">
    <property type="protein sequence ID" value="MBM9617682.1"/>
    <property type="molecule type" value="Genomic_DNA"/>
</dbReference>
<dbReference type="InterPro" id="IPR014284">
    <property type="entry name" value="RNA_pol_sigma-70_dom"/>
</dbReference>
<dbReference type="Pfam" id="PF04539">
    <property type="entry name" value="Sigma70_r3"/>
    <property type="match status" value="1"/>
</dbReference>
<organism evidence="7 8">
    <name type="scientific">Streptomyces zhihengii</name>
    <dbReference type="NCBI Taxonomy" id="1818004"/>
    <lineage>
        <taxon>Bacteria</taxon>
        <taxon>Bacillati</taxon>
        <taxon>Actinomycetota</taxon>
        <taxon>Actinomycetes</taxon>
        <taxon>Kitasatosporales</taxon>
        <taxon>Streptomycetaceae</taxon>
        <taxon>Streptomyces</taxon>
    </lineage>
</organism>
<dbReference type="PANTHER" id="PTHR30385">
    <property type="entry name" value="SIGMA FACTOR F FLAGELLAR"/>
    <property type="match status" value="1"/>
</dbReference>
<dbReference type="SUPFAM" id="SSF88659">
    <property type="entry name" value="Sigma3 and sigma4 domains of RNA polymerase sigma factors"/>
    <property type="match status" value="2"/>
</dbReference>
<dbReference type="InterPro" id="IPR007627">
    <property type="entry name" value="RNA_pol_sigma70_r2"/>
</dbReference>
<reference evidence="7 8" key="1">
    <citation type="journal article" date="2016" name="Arch. Microbiol.">
        <title>Streptomyces zhihengii sp. nov., isolated from rhizospheric soil of Psammosilene tunicoides.</title>
        <authorList>
            <person name="Huang M.J."/>
            <person name="Fei J.J."/>
            <person name="Salam N."/>
            <person name="Kim C.J."/>
            <person name="Hozzein W.N."/>
            <person name="Xiao M."/>
            <person name="Huang H.Q."/>
            <person name="Li W.J."/>
        </authorList>
    </citation>
    <scope>NUCLEOTIDE SEQUENCE [LARGE SCALE GENOMIC DNA]</scope>
    <source>
        <strain evidence="7 8">YIM T102</strain>
    </source>
</reference>
<dbReference type="Gene3D" id="1.20.120.1810">
    <property type="match status" value="1"/>
</dbReference>
<keyword evidence="2" id="KW-0731">Sigma factor</keyword>
<dbReference type="PROSITE" id="PS00715">
    <property type="entry name" value="SIGMA70_1"/>
    <property type="match status" value="1"/>
</dbReference>
<keyword evidence="3" id="KW-0238">DNA-binding</keyword>
<dbReference type="Gene3D" id="1.10.10.10">
    <property type="entry name" value="Winged helix-like DNA-binding domain superfamily/Winged helix DNA-binding domain"/>
    <property type="match status" value="2"/>
</dbReference>
<protein>
    <submittedName>
        <fullName evidence="7">SigB/SigF/SigG family RNA polymerase sigma factor</fullName>
    </submittedName>
</protein>
<comment type="caution">
    <text evidence="7">The sequence shown here is derived from an EMBL/GenBank/DDBJ whole genome shotgun (WGS) entry which is preliminary data.</text>
</comment>
<evidence type="ECO:0000313" key="7">
    <source>
        <dbReference type="EMBL" id="MBM9617682.1"/>
    </source>
</evidence>
<dbReference type="InterPro" id="IPR007630">
    <property type="entry name" value="RNA_pol_sigma70_r4"/>
</dbReference>
<dbReference type="CDD" id="cd06171">
    <property type="entry name" value="Sigma70_r4"/>
    <property type="match status" value="1"/>
</dbReference>
<dbReference type="NCBIfam" id="TIGR02937">
    <property type="entry name" value="sigma70-ECF"/>
    <property type="match status" value="1"/>
</dbReference>
<feature type="region of interest" description="Disordered" evidence="5">
    <location>
        <begin position="1"/>
        <end position="43"/>
    </location>
</feature>
<evidence type="ECO:0000256" key="3">
    <source>
        <dbReference type="ARBA" id="ARBA00023125"/>
    </source>
</evidence>
<keyword evidence="8" id="KW-1185">Reference proteome</keyword>
<dbReference type="InterPro" id="IPR013325">
    <property type="entry name" value="RNA_pol_sigma_r2"/>
</dbReference>
<evidence type="ECO:0000256" key="1">
    <source>
        <dbReference type="ARBA" id="ARBA00023015"/>
    </source>
</evidence>
<evidence type="ECO:0000256" key="5">
    <source>
        <dbReference type="SAM" id="MobiDB-lite"/>
    </source>
</evidence>
<dbReference type="InterPro" id="IPR000943">
    <property type="entry name" value="RNA_pol_sigma70"/>
</dbReference>
<evidence type="ECO:0000259" key="6">
    <source>
        <dbReference type="PROSITE" id="PS00715"/>
    </source>
</evidence>
<gene>
    <name evidence="7" type="ORF">JE024_02810</name>
</gene>
<dbReference type="InterPro" id="IPR014322">
    <property type="entry name" value="RNA_pol_sigma-B/F/G"/>
</dbReference>
<dbReference type="Proteomes" id="UP000664109">
    <property type="component" value="Unassembled WGS sequence"/>
</dbReference>
<evidence type="ECO:0000256" key="2">
    <source>
        <dbReference type="ARBA" id="ARBA00023082"/>
    </source>
</evidence>
<dbReference type="PRINTS" id="PR00046">
    <property type="entry name" value="SIGMA70FCT"/>
</dbReference>
<dbReference type="Pfam" id="PF04542">
    <property type="entry name" value="Sigma70_r2"/>
    <property type="match status" value="1"/>
</dbReference>
<dbReference type="NCBIfam" id="TIGR02980">
    <property type="entry name" value="SigBFG"/>
    <property type="match status" value="1"/>
</dbReference>
<dbReference type="SUPFAM" id="SSF88946">
    <property type="entry name" value="Sigma2 domain of RNA polymerase sigma factors"/>
    <property type="match status" value="1"/>
</dbReference>